<feature type="transmembrane region" description="Helical" evidence="8">
    <location>
        <begin position="352"/>
        <end position="372"/>
    </location>
</feature>
<dbReference type="PANTHER" id="PTHR30294">
    <property type="entry name" value="MEMBRANE COMPONENT OF ABC TRANSPORTER YHHJ-RELATED"/>
    <property type="match status" value="1"/>
</dbReference>
<evidence type="ECO:0000256" key="2">
    <source>
        <dbReference type="ARBA" id="ARBA00007783"/>
    </source>
</evidence>
<feature type="transmembrane region" description="Helical" evidence="8">
    <location>
        <begin position="26"/>
        <end position="46"/>
    </location>
</feature>
<gene>
    <name evidence="10" type="ORF">SAMN02745728_01136</name>
</gene>
<evidence type="ECO:0000256" key="6">
    <source>
        <dbReference type="ARBA" id="ARBA00022989"/>
    </source>
</evidence>
<evidence type="ECO:0000313" key="11">
    <source>
        <dbReference type="Proteomes" id="UP000186469"/>
    </source>
</evidence>
<evidence type="ECO:0000256" key="8">
    <source>
        <dbReference type="SAM" id="Phobius"/>
    </source>
</evidence>
<dbReference type="RefSeq" id="WP_072696822.1">
    <property type="nucleotide sequence ID" value="NZ_FRDI01000004.1"/>
</dbReference>
<keyword evidence="6 8" id="KW-1133">Transmembrane helix</keyword>
<accession>A0A1M7SPQ7</accession>
<dbReference type="GO" id="GO:0005886">
    <property type="term" value="C:plasma membrane"/>
    <property type="evidence" value="ECO:0007669"/>
    <property type="project" value="UniProtKB-SubCell"/>
</dbReference>
<feature type="domain" description="ABC transmembrane type-2" evidence="9">
    <location>
        <begin position="149"/>
        <end position="377"/>
    </location>
</feature>
<name>A0A1M7SPQ7_9BACT</name>
<comment type="subcellular location">
    <subcellularLocation>
        <location evidence="1">Cell membrane</location>
        <topology evidence="1">Multi-pass membrane protein</topology>
    </subcellularLocation>
</comment>
<feature type="transmembrane region" description="Helical" evidence="8">
    <location>
        <begin position="183"/>
        <end position="204"/>
    </location>
</feature>
<dbReference type="Pfam" id="PF12698">
    <property type="entry name" value="ABC2_membrane_3"/>
    <property type="match status" value="1"/>
</dbReference>
<feature type="transmembrane region" description="Helical" evidence="8">
    <location>
        <begin position="265"/>
        <end position="288"/>
    </location>
</feature>
<evidence type="ECO:0000256" key="5">
    <source>
        <dbReference type="ARBA" id="ARBA00022692"/>
    </source>
</evidence>
<keyword evidence="4" id="KW-1003">Cell membrane</keyword>
<feature type="transmembrane region" description="Helical" evidence="8">
    <location>
        <begin position="300"/>
        <end position="319"/>
    </location>
</feature>
<comment type="similarity">
    <text evidence="2">Belongs to the ABC-2 integral membrane protein family.</text>
</comment>
<sequence length="379" mass="41894">MNQFLSLNRIYAVLAKEFTQLKRERTTYAMILLLPVIQILVFGYAINNDPHHLPTAVLSKDYSSVAKSIVTAFENTKYFKIDHVVTSELELNALLKQGKVQFAITIPEDFTYNFVNRKKAQVLLEADAADPTTIASAISAANGLAQEALTQERAKLGFPPQKNDFEVIVHKLYNPENITTFNIIPGLLSVILTMTLVMQTALAVTREIERGTMESLLSTPATSVEIMIGKLSPYVLVGFAQTIVALSIARLLFNLPLPNSSGAWLAFSIGVVLFILGNLAIGYLVSTLAKSQLQAMQMSLFYMLPSMFLTGFAFPFYGMPFWAQKIGSFIPGTHFLRIIRGALLKNQQLSDMTPSLLALSIIVITVCSFAVLRSRKTLD</sequence>
<keyword evidence="7 8" id="KW-0472">Membrane</keyword>
<evidence type="ECO:0000259" key="9">
    <source>
        <dbReference type="PROSITE" id="PS51012"/>
    </source>
</evidence>
<organism evidence="10 11">
    <name type="scientific">Desulfovibrio litoralis DSM 11393</name>
    <dbReference type="NCBI Taxonomy" id="1121455"/>
    <lineage>
        <taxon>Bacteria</taxon>
        <taxon>Pseudomonadati</taxon>
        <taxon>Thermodesulfobacteriota</taxon>
        <taxon>Desulfovibrionia</taxon>
        <taxon>Desulfovibrionales</taxon>
        <taxon>Desulfovibrionaceae</taxon>
        <taxon>Desulfovibrio</taxon>
    </lineage>
</organism>
<reference evidence="10 11" key="1">
    <citation type="submission" date="2016-12" db="EMBL/GenBank/DDBJ databases">
        <authorList>
            <person name="Song W.-J."/>
            <person name="Kurnit D.M."/>
        </authorList>
    </citation>
    <scope>NUCLEOTIDE SEQUENCE [LARGE SCALE GENOMIC DNA]</scope>
    <source>
        <strain evidence="10 11">DSM 11393</strain>
    </source>
</reference>
<evidence type="ECO:0000313" key="10">
    <source>
        <dbReference type="EMBL" id="SHN60517.1"/>
    </source>
</evidence>
<evidence type="ECO:0000256" key="1">
    <source>
        <dbReference type="ARBA" id="ARBA00004651"/>
    </source>
</evidence>
<dbReference type="PANTHER" id="PTHR30294:SF29">
    <property type="entry name" value="MULTIDRUG ABC TRANSPORTER PERMEASE YBHS-RELATED"/>
    <property type="match status" value="1"/>
</dbReference>
<dbReference type="Gene3D" id="3.40.1710.10">
    <property type="entry name" value="abc type-2 transporter like domain"/>
    <property type="match status" value="1"/>
</dbReference>
<keyword evidence="5 8" id="KW-0812">Transmembrane</keyword>
<dbReference type="STRING" id="1121455.SAMN02745728_01136"/>
<proteinExistence type="inferred from homology"/>
<dbReference type="Proteomes" id="UP000186469">
    <property type="component" value="Unassembled WGS sequence"/>
</dbReference>
<dbReference type="PROSITE" id="PS51012">
    <property type="entry name" value="ABC_TM2"/>
    <property type="match status" value="1"/>
</dbReference>
<keyword evidence="11" id="KW-1185">Reference proteome</keyword>
<dbReference type="InterPro" id="IPR013525">
    <property type="entry name" value="ABC2_TM"/>
</dbReference>
<dbReference type="AlphaFoldDB" id="A0A1M7SPQ7"/>
<dbReference type="OrthoDB" id="9808686at2"/>
<evidence type="ECO:0000256" key="3">
    <source>
        <dbReference type="ARBA" id="ARBA00022448"/>
    </source>
</evidence>
<dbReference type="InterPro" id="IPR047817">
    <property type="entry name" value="ABC2_TM_bact-type"/>
</dbReference>
<dbReference type="GO" id="GO:0140359">
    <property type="term" value="F:ABC-type transporter activity"/>
    <property type="evidence" value="ECO:0007669"/>
    <property type="project" value="InterPro"/>
</dbReference>
<dbReference type="EMBL" id="FRDI01000004">
    <property type="protein sequence ID" value="SHN60517.1"/>
    <property type="molecule type" value="Genomic_DNA"/>
</dbReference>
<feature type="transmembrane region" description="Helical" evidence="8">
    <location>
        <begin position="234"/>
        <end position="253"/>
    </location>
</feature>
<evidence type="ECO:0000256" key="7">
    <source>
        <dbReference type="ARBA" id="ARBA00023136"/>
    </source>
</evidence>
<evidence type="ECO:0000256" key="4">
    <source>
        <dbReference type="ARBA" id="ARBA00022475"/>
    </source>
</evidence>
<protein>
    <submittedName>
        <fullName evidence="10">ABC-2 type transport system permease protein</fullName>
    </submittedName>
</protein>
<keyword evidence="3" id="KW-0813">Transport</keyword>
<dbReference type="InterPro" id="IPR051449">
    <property type="entry name" value="ABC-2_transporter_component"/>
</dbReference>